<dbReference type="PANTHER" id="PTHR23284">
    <property type="entry name" value="PROLACTIN REGULATORY ELEMENT BINDING PROTEIN"/>
    <property type="match status" value="1"/>
</dbReference>
<keyword evidence="8 10" id="KW-1133">Transmembrane helix</keyword>
<dbReference type="Gene3D" id="2.130.10.10">
    <property type="entry name" value="YVTN repeat-like/Quinoprotein amine dehydrogenase"/>
    <property type="match status" value="1"/>
</dbReference>
<evidence type="ECO:0000313" key="13">
    <source>
        <dbReference type="Proteomes" id="UP001201980"/>
    </source>
</evidence>
<comment type="similarity">
    <text evidence="10">Belongs to the WD repeat SEC12 family.</text>
</comment>
<keyword evidence="1 10" id="KW-0813">Transport</keyword>
<dbReference type="GO" id="GO:0015031">
    <property type="term" value="P:protein transport"/>
    <property type="evidence" value="ECO:0007669"/>
    <property type="project" value="UniProtKB-KW"/>
</dbReference>
<dbReference type="AlphaFoldDB" id="A0AAD5WWE3"/>
<keyword evidence="5 10" id="KW-0256">Endoplasmic reticulum</keyword>
<dbReference type="InterPro" id="IPR045260">
    <property type="entry name" value="Sec12-like"/>
</dbReference>
<feature type="compositionally biased region" description="Low complexity" evidence="11">
    <location>
        <begin position="114"/>
        <end position="144"/>
    </location>
</feature>
<dbReference type="InterPro" id="IPR015943">
    <property type="entry name" value="WD40/YVTN_repeat-like_dom_sf"/>
</dbReference>
<comment type="function">
    <text evidence="10">Guanine nucleotide-exchange factor (GEF) required for the formation or budding of transport vesicles from the ER.</text>
</comment>
<dbReference type="GO" id="GO:0003400">
    <property type="term" value="P:regulation of COPII vesicle coating"/>
    <property type="evidence" value="ECO:0007669"/>
    <property type="project" value="UniProtKB-UniRule"/>
</dbReference>
<evidence type="ECO:0000256" key="9">
    <source>
        <dbReference type="ARBA" id="ARBA00023136"/>
    </source>
</evidence>
<evidence type="ECO:0000256" key="8">
    <source>
        <dbReference type="ARBA" id="ARBA00022989"/>
    </source>
</evidence>
<evidence type="ECO:0000256" key="6">
    <source>
        <dbReference type="ARBA" id="ARBA00022892"/>
    </source>
</evidence>
<dbReference type="GO" id="GO:0005789">
    <property type="term" value="C:endoplasmic reticulum membrane"/>
    <property type="evidence" value="ECO:0007669"/>
    <property type="project" value="UniProtKB-SubCell"/>
</dbReference>
<keyword evidence="7 10" id="KW-0653">Protein transport</keyword>
<dbReference type="Proteomes" id="UP001201980">
    <property type="component" value="Unassembled WGS sequence"/>
</dbReference>
<dbReference type="GO" id="GO:0006888">
    <property type="term" value="P:endoplasmic reticulum to Golgi vesicle-mediated transport"/>
    <property type="evidence" value="ECO:0007669"/>
    <property type="project" value="UniProtKB-UniRule"/>
</dbReference>
<evidence type="ECO:0000256" key="3">
    <source>
        <dbReference type="ARBA" id="ARBA00022692"/>
    </source>
</evidence>
<dbReference type="GO" id="GO:0005085">
    <property type="term" value="F:guanyl-nucleotide exchange factor activity"/>
    <property type="evidence" value="ECO:0007669"/>
    <property type="project" value="InterPro"/>
</dbReference>
<gene>
    <name evidence="12" type="ORF">MKZ38_006106</name>
</gene>
<dbReference type="PANTHER" id="PTHR23284:SF0">
    <property type="entry name" value="PROLACTIN REGULATORY ELEMENT-BINDING PROTEIN"/>
    <property type="match status" value="1"/>
</dbReference>
<keyword evidence="4 10" id="KW-0677">Repeat</keyword>
<evidence type="ECO:0000256" key="4">
    <source>
        <dbReference type="ARBA" id="ARBA00022737"/>
    </source>
</evidence>
<keyword evidence="9 10" id="KW-0472">Membrane</keyword>
<dbReference type="GO" id="GO:0000139">
    <property type="term" value="C:Golgi membrane"/>
    <property type="evidence" value="ECO:0007669"/>
    <property type="project" value="UniProtKB-SubCell"/>
</dbReference>
<sequence length="715" mass="75745">MAAILDSKITLSYPLYACEFDPQDSNRLVVAGGGGSSRSGVGNKITVLDTSIRDDLRLAGELDLRPDEDNVTTLAFGHTKGKAAALYAGVNSSPTSIEKGKNEHLRTISVEVASRSSSTSSGSSSSTKYPKKSSTGSSSSSIGSTITAPLRTPKVTEVARTSLFEAKDKDAYQRLLRLPPPPTSGSTLVGAAASGFSSDPEISLFETGSSTSGPGAAVRPRGRLALDRDAMDLDVIQTADDTYQLAHCDDHELYLFTVAKASHSNTASLASPTSSGPECVYTIPHDQSSGSPDAKVRPAFRSIRYLTSSFLLAVANLPRRQGVVLQGLRLPEDPGKTRRMARLSVSRRLPKAVSQATGLAVRNLSPPSTPGSSTGDTQFLIAVAGHDASISLFTLDHTTSKTIKVSPTTNPTGGGIELLSNLLPFATLNSIHPTHITGLSFSVFQPPMPPGSSTAVAKKPPPVVKLASVSVGNTAVVHSIPLRRAPEPPKPKGAKKLPASIPRPAQRYIVAVPPKKDKPIGLMVVGVVFVLILAIVGQAFLEIQGFTGTEILGARNAVPQGWVKDPLPKHRHGYGYGEHGGFLFKLINEIEDLGVDMSHFHGPARKKIILRGEGSVFAPDGDDKVKSEPAKEGEEDADVVALPGLGLTVEIHDEEVHDKVREWDELEAPEREAWKRKLKESGHWVESMGETVFKGILFGEIGGLVGNFMAAGAGM</sequence>
<keyword evidence="13" id="KW-1185">Reference proteome</keyword>
<feature type="transmembrane region" description="Helical" evidence="10">
    <location>
        <begin position="520"/>
        <end position="541"/>
    </location>
</feature>
<dbReference type="EMBL" id="JAKWBI020000036">
    <property type="protein sequence ID" value="KAJ2905200.1"/>
    <property type="molecule type" value="Genomic_DNA"/>
</dbReference>
<keyword evidence="2 10" id="KW-0853">WD repeat</keyword>
<keyword evidence="3 10" id="KW-0812">Transmembrane</keyword>
<name>A0AAD5WWE3_9PEZI</name>
<evidence type="ECO:0000256" key="1">
    <source>
        <dbReference type="ARBA" id="ARBA00022448"/>
    </source>
</evidence>
<protein>
    <recommendedName>
        <fullName evidence="10">Guanine nucleotide-exchange factor SEC12</fullName>
    </recommendedName>
</protein>
<evidence type="ECO:0000256" key="10">
    <source>
        <dbReference type="RuleBase" id="RU369019"/>
    </source>
</evidence>
<comment type="caution">
    <text evidence="12">The sequence shown here is derived from an EMBL/GenBank/DDBJ whole genome shotgun (WGS) entry which is preliminary data.</text>
</comment>
<evidence type="ECO:0000256" key="2">
    <source>
        <dbReference type="ARBA" id="ARBA00022574"/>
    </source>
</evidence>
<evidence type="ECO:0000256" key="5">
    <source>
        <dbReference type="ARBA" id="ARBA00022824"/>
    </source>
</evidence>
<reference evidence="12" key="1">
    <citation type="submission" date="2022-07" db="EMBL/GenBank/DDBJ databases">
        <title>Draft genome sequence of Zalerion maritima ATCC 34329, a (micro)plastics degrading marine fungus.</title>
        <authorList>
            <person name="Paco A."/>
            <person name="Goncalves M.F.M."/>
            <person name="Rocha-Santos T.A.P."/>
            <person name="Alves A."/>
        </authorList>
    </citation>
    <scope>NUCLEOTIDE SEQUENCE</scope>
    <source>
        <strain evidence="12">ATCC 34329</strain>
    </source>
</reference>
<accession>A0AAD5WWE3</accession>
<evidence type="ECO:0000313" key="12">
    <source>
        <dbReference type="EMBL" id="KAJ2905200.1"/>
    </source>
</evidence>
<comment type="subcellular location">
    <subcellularLocation>
        <location evidence="10">Endoplasmic reticulum membrane</location>
        <topology evidence="10">Single-pass type II membrane protein</topology>
    </subcellularLocation>
    <subcellularLocation>
        <location evidence="10">Golgi apparatus membrane</location>
        <topology evidence="10">Single-pass type II membrane protein</topology>
    </subcellularLocation>
</comment>
<evidence type="ECO:0000256" key="7">
    <source>
        <dbReference type="ARBA" id="ARBA00022927"/>
    </source>
</evidence>
<evidence type="ECO:0000256" key="11">
    <source>
        <dbReference type="SAM" id="MobiDB-lite"/>
    </source>
</evidence>
<organism evidence="12 13">
    <name type="scientific">Zalerion maritima</name>
    <dbReference type="NCBI Taxonomy" id="339359"/>
    <lineage>
        <taxon>Eukaryota</taxon>
        <taxon>Fungi</taxon>
        <taxon>Dikarya</taxon>
        <taxon>Ascomycota</taxon>
        <taxon>Pezizomycotina</taxon>
        <taxon>Sordariomycetes</taxon>
        <taxon>Lulworthiomycetidae</taxon>
        <taxon>Lulworthiales</taxon>
        <taxon>Lulworthiaceae</taxon>
        <taxon>Zalerion</taxon>
    </lineage>
</organism>
<keyword evidence="6" id="KW-0931">ER-Golgi transport</keyword>
<feature type="region of interest" description="Disordered" evidence="11">
    <location>
        <begin position="112"/>
        <end position="148"/>
    </location>
</feature>
<proteinExistence type="inferred from homology"/>